<keyword evidence="3" id="KW-0547">Nucleotide-binding</keyword>
<dbReference type="Proteomes" id="UP001596523">
    <property type="component" value="Unassembled WGS sequence"/>
</dbReference>
<dbReference type="InterPro" id="IPR003439">
    <property type="entry name" value="ABC_transporter-like_ATP-bd"/>
</dbReference>
<dbReference type="Pfam" id="PF00664">
    <property type="entry name" value="ABC_membrane"/>
    <property type="match status" value="1"/>
</dbReference>
<dbReference type="Pfam" id="PF00005">
    <property type="entry name" value="ABC_tran"/>
    <property type="match status" value="1"/>
</dbReference>
<keyword evidence="4 10" id="KW-0067">ATP-binding</keyword>
<dbReference type="Gene3D" id="3.40.50.300">
    <property type="entry name" value="P-loop containing nucleotide triphosphate hydrolases"/>
    <property type="match status" value="1"/>
</dbReference>
<proteinExistence type="predicted"/>
<evidence type="ECO:0000313" key="10">
    <source>
        <dbReference type="EMBL" id="MFC7308508.1"/>
    </source>
</evidence>
<dbReference type="PROSITE" id="PS50929">
    <property type="entry name" value="ABC_TM1F"/>
    <property type="match status" value="1"/>
</dbReference>
<feature type="domain" description="ABC transmembrane type-1" evidence="9">
    <location>
        <begin position="19"/>
        <end position="297"/>
    </location>
</feature>
<organism evidence="10 11">
    <name type="scientific">Streptomyces monticola</name>
    <dbReference type="NCBI Taxonomy" id="2666263"/>
    <lineage>
        <taxon>Bacteria</taxon>
        <taxon>Bacillati</taxon>
        <taxon>Actinomycetota</taxon>
        <taxon>Actinomycetes</taxon>
        <taxon>Kitasatosporales</taxon>
        <taxon>Streptomycetaceae</taxon>
        <taxon>Streptomyces</taxon>
    </lineage>
</organism>
<reference evidence="11" key="1">
    <citation type="journal article" date="2019" name="Int. J. Syst. Evol. Microbiol.">
        <title>The Global Catalogue of Microorganisms (GCM) 10K type strain sequencing project: providing services to taxonomists for standard genome sequencing and annotation.</title>
        <authorList>
            <consortium name="The Broad Institute Genomics Platform"/>
            <consortium name="The Broad Institute Genome Sequencing Center for Infectious Disease"/>
            <person name="Wu L."/>
            <person name="Ma J."/>
        </authorList>
    </citation>
    <scope>NUCLEOTIDE SEQUENCE [LARGE SCALE GENOMIC DNA]</scope>
    <source>
        <strain evidence="11">SYNS20</strain>
    </source>
</reference>
<evidence type="ECO:0000256" key="7">
    <source>
        <dbReference type="SAM" id="Phobius"/>
    </source>
</evidence>
<dbReference type="InterPro" id="IPR039421">
    <property type="entry name" value="Type_1_exporter"/>
</dbReference>
<evidence type="ECO:0000256" key="6">
    <source>
        <dbReference type="ARBA" id="ARBA00023136"/>
    </source>
</evidence>
<feature type="transmembrane region" description="Helical" evidence="7">
    <location>
        <begin position="126"/>
        <end position="147"/>
    </location>
</feature>
<sequence>MSGDRLLRAAARHSGAHLVALGALAILSAAGHLLLPAALGHTLDQLLTARPDATRWVLLCVALLAALAVCDAGEEILTGTVHARGAAWLRASLIRHVLAVGPRATSRFAPGDLVARMVGNAAHAGIGPATAALLLAALAAPLGAVVALGLIDLWLAVVFLAGAPVLALLLRAFTRASSDCLTRYQQVQGDLAARLAEAVGGARTIAAAGTADRERDRILRPLPELARQGHRMWQVQGRAAAQTGGVAPLLQLGVVATAGLQLAHGRLTVGELFAASRYAVLAAGVGVLVGYLSGLVRARTAGHRLAEVLAEPATEYGDRELPPGTGALTFRGVSVQRAGRTVLSGVDLRVPGGATYAVAGASGSGKSLLAALAGRLADPDEGEVLLDGVPLRDLTHAQVRAAVAYAFERPALLGDTLAGTIALGADLPRDAVVRAARSAHADDFVRRLPRGYDTPCADAPLSGGEVQRLGLARAFAHDGRLLVLDDALSSLDTVTERDIAEALLGPTTGRTRLIVAHRATTAARADQVVWLADGRVCAVGPHEELWQLPAYRKVFGHPAGESGRGPGQEEDLRA</sequence>
<feature type="transmembrane region" description="Helical" evidence="7">
    <location>
        <begin position="239"/>
        <end position="263"/>
    </location>
</feature>
<feature type="transmembrane region" description="Helical" evidence="7">
    <location>
        <begin position="56"/>
        <end position="74"/>
    </location>
</feature>
<keyword evidence="6 7" id="KW-0472">Membrane</keyword>
<evidence type="ECO:0000313" key="11">
    <source>
        <dbReference type="Proteomes" id="UP001596523"/>
    </source>
</evidence>
<dbReference type="InterPro" id="IPR003593">
    <property type="entry name" value="AAA+_ATPase"/>
</dbReference>
<evidence type="ECO:0000256" key="5">
    <source>
        <dbReference type="ARBA" id="ARBA00022989"/>
    </source>
</evidence>
<dbReference type="InterPro" id="IPR011527">
    <property type="entry name" value="ABC1_TM_dom"/>
</dbReference>
<dbReference type="PROSITE" id="PS50893">
    <property type="entry name" value="ABC_TRANSPORTER_2"/>
    <property type="match status" value="1"/>
</dbReference>
<keyword evidence="2 7" id="KW-0812">Transmembrane</keyword>
<keyword evidence="11" id="KW-1185">Reference proteome</keyword>
<feature type="transmembrane region" description="Helical" evidence="7">
    <location>
        <begin position="275"/>
        <end position="296"/>
    </location>
</feature>
<dbReference type="PANTHER" id="PTHR43394">
    <property type="entry name" value="ATP-DEPENDENT PERMEASE MDL1, MITOCHONDRIAL"/>
    <property type="match status" value="1"/>
</dbReference>
<dbReference type="SMART" id="SM00382">
    <property type="entry name" value="AAA"/>
    <property type="match status" value="1"/>
</dbReference>
<gene>
    <name evidence="10" type="ORF">ACFQVC_30355</name>
</gene>
<comment type="caution">
    <text evidence="10">The sequence shown here is derived from an EMBL/GenBank/DDBJ whole genome shotgun (WGS) entry which is preliminary data.</text>
</comment>
<feature type="domain" description="ABC transporter" evidence="8">
    <location>
        <begin position="328"/>
        <end position="558"/>
    </location>
</feature>
<evidence type="ECO:0000256" key="4">
    <source>
        <dbReference type="ARBA" id="ARBA00022840"/>
    </source>
</evidence>
<evidence type="ECO:0000256" key="2">
    <source>
        <dbReference type="ARBA" id="ARBA00022692"/>
    </source>
</evidence>
<dbReference type="SUPFAM" id="SSF52540">
    <property type="entry name" value="P-loop containing nucleoside triphosphate hydrolases"/>
    <property type="match status" value="1"/>
</dbReference>
<feature type="transmembrane region" description="Helical" evidence="7">
    <location>
        <begin position="153"/>
        <end position="173"/>
    </location>
</feature>
<comment type="subcellular location">
    <subcellularLocation>
        <location evidence="1">Cell membrane</location>
        <topology evidence="1">Multi-pass membrane protein</topology>
    </subcellularLocation>
</comment>
<name>A0ABW2JSV1_9ACTN</name>
<evidence type="ECO:0000256" key="3">
    <source>
        <dbReference type="ARBA" id="ARBA00022741"/>
    </source>
</evidence>
<dbReference type="PANTHER" id="PTHR43394:SF1">
    <property type="entry name" value="ATP-BINDING CASSETTE SUB-FAMILY B MEMBER 10, MITOCHONDRIAL"/>
    <property type="match status" value="1"/>
</dbReference>
<keyword evidence="5 7" id="KW-1133">Transmembrane helix</keyword>
<dbReference type="SUPFAM" id="SSF90123">
    <property type="entry name" value="ABC transporter transmembrane region"/>
    <property type="match status" value="1"/>
</dbReference>
<dbReference type="InterPro" id="IPR027417">
    <property type="entry name" value="P-loop_NTPase"/>
</dbReference>
<evidence type="ECO:0000259" key="8">
    <source>
        <dbReference type="PROSITE" id="PS50893"/>
    </source>
</evidence>
<evidence type="ECO:0000259" key="9">
    <source>
        <dbReference type="PROSITE" id="PS50929"/>
    </source>
</evidence>
<dbReference type="Gene3D" id="1.20.1560.10">
    <property type="entry name" value="ABC transporter type 1, transmembrane domain"/>
    <property type="match status" value="1"/>
</dbReference>
<dbReference type="EMBL" id="JBHTCF010000016">
    <property type="protein sequence ID" value="MFC7308508.1"/>
    <property type="molecule type" value="Genomic_DNA"/>
</dbReference>
<evidence type="ECO:0000256" key="1">
    <source>
        <dbReference type="ARBA" id="ARBA00004651"/>
    </source>
</evidence>
<dbReference type="InterPro" id="IPR036640">
    <property type="entry name" value="ABC1_TM_sf"/>
</dbReference>
<dbReference type="RefSeq" id="WP_381836560.1">
    <property type="nucleotide sequence ID" value="NZ_JBHTCF010000016.1"/>
</dbReference>
<dbReference type="GO" id="GO:0005524">
    <property type="term" value="F:ATP binding"/>
    <property type="evidence" value="ECO:0007669"/>
    <property type="project" value="UniProtKB-KW"/>
</dbReference>
<accession>A0ABW2JSV1</accession>
<protein>
    <submittedName>
        <fullName evidence="10">ABC transporter ATP-binding protein</fullName>
    </submittedName>
</protein>